<comment type="similarity">
    <text evidence="1">Belongs to the GSP E family.</text>
</comment>
<dbReference type="PANTHER" id="PTHR30258:SF1">
    <property type="entry name" value="PROTEIN TRANSPORT PROTEIN HOFB HOMOLOG"/>
    <property type="match status" value="1"/>
</dbReference>
<evidence type="ECO:0000256" key="2">
    <source>
        <dbReference type="ARBA" id="ARBA00022741"/>
    </source>
</evidence>
<evidence type="ECO:0000256" key="1">
    <source>
        <dbReference type="ARBA" id="ARBA00006611"/>
    </source>
</evidence>
<feature type="domain" description="AAA+ ATPase" evidence="4">
    <location>
        <begin position="305"/>
        <end position="426"/>
    </location>
</feature>
<reference evidence="5 6" key="1">
    <citation type="journal article" date="2022" name="Int. J. Syst. Evol. Microbiol.">
        <title>Neobacillus kokaensis sp. nov., isolated from soil.</title>
        <authorList>
            <person name="Yuki K."/>
            <person name="Matsubara H."/>
            <person name="Yamaguchi S."/>
        </authorList>
    </citation>
    <scope>NUCLEOTIDE SEQUENCE [LARGE SCALE GENOMIC DNA]</scope>
    <source>
        <strain evidence="5 6">LOB 377</strain>
    </source>
</reference>
<dbReference type="Pfam" id="PF00437">
    <property type="entry name" value="T2SSE"/>
    <property type="match status" value="1"/>
</dbReference>
<dbReference type="RefSeq" id="WP_191269774.1">
    <property type="nucleotide sequence ID" value="NZ_BNDS01000002.1"/>
</dbReference>
<dbReference type="InterPro" id="IPR027417">
    <property type="entry name" value="P-loop_NTPase"/>
</dbReference>
<name>A0ABQ3MWY1_9BACI</name>
<gene>
    <name evidence="5" type="ORF">AM1BK_07330</name>
</gene>
<dbReference type="Gene3D" id="3.40.50.300">
    <property type="entry name" value="P-loop containing nucleotide triphosphate hydrolases"/>
    <property type="match status" value="1"/>
</dbReference>
<organism evidence="5 6">
    <name type="scientific">Neobacillus kokaensis</name>
    <dbReference type="NCBI Taxonomy" id="2759023"/>
    <lineage>
        <taxon>Bacteria</taxon>
        <taxon>Bacillati</taxon>
        <taxon>Bacillota</taxon>
        <taxon>Bacilli</taxon>
        <taxon>Bacillales</taxon>
        <taxon>Bacillaceae</taxon>
        <taxon>Neobacillus</taxon>
    </lineage>
</organism>
<dbReference type="InterPro" id="IPR001482">
    <property type="entry name" value="T2SS/T4SS_dom"/>
</dbReference>
<protein>
    <submittedName>
        <fullName evidence="5">Type II secretion system protein E</fullName>
    </submittedName>
</protein>
<dbReference type="SUPFAM" id="SSF52540">
    <property type="entry name" value="P-loop containing nucleoside triphosphate hydrolases"/>
    <property type="match status" value="1"/>
</dbReference>
<dbReference type="Proteomes" id="UP000637074">
    <property type="component" value="Unassembled WGS sequence"/>
</dbReference>
<evidence type="ECO:0000256" key="3">
    <source>
        <dbReference type="ARBA" id="ARBA00022840"/>
    </source>
</evidence>
<dbReference type="SMART" id="SM00382">
    <property type="entry name" value="AAA"/>
    <property type="match status" value="1"/>
</dbReference>
<dbReference type="EMBL" id="BNDS01000002">
    <property type="protein sequence ID" value="GHH97190.1"/>
    <property type="molecule type" value="Genomic_DNA"/>
</dbReference>
<comment type="caution">
    <text evidence="5">The sequence shown here is derived from an EMBL/GenBank/DDBJ whole genome shotgun (WGS) entry which is preliminary data.</text>
</comment>
<dbReference type="PANTHER" id="PTHR30258">
    <property type="entry name" value="TYPE II SECRETION SYSTEM PROTEIN GSPE-RELATED"/>
    <property type="match status" value="1"/>
</dbReference>
<dbReference type="Gene3D" id="3.30.300.160">
    <property type="entry name" value="Type II secretion system, protein E, N-terminal domain"/>
    <property type="match status" value="1"/>
</dbReference>
<dbReference type="SUPFAM" id="SSF160246">
    <property type="entry name" value="EspE N-terminal domain-like"/>
    <property type="match status" value="1"/>
</dbReference>
<proteinExistence type="inferred from homology"/>
<keyword evidence="3" id="KW-0067">ATP-binding</keyword>
<keyword evidence="2" id="KW-0547">Nucleotide-binding</keyword>
<accession>A0ABQ3MWY1</accession>
<dbReference type="InterPro" id="IPR037257">
    <property type="entry name" value="T2SS_E_N_sf"/>
</dbReference>
<dbReference type="InterPro" id="IPR003593">
    <property type="entry name" value="AAA+_ATPase"/>
</dbReference>
<dbReference type="InterPro" id="IPR007831">
    <property type="entry name" value="T2SS_GspE_N"/>
</dbReference>
<dbReference type="Gene3D" id="3.30.450.90">
    <property type="match status" value="1"/>
</dbReference>
<evidence type="ECO:0000259" key="4">
    <source>
        <dbReference type="SMART" id="SM00382"/>
    </source>
</evidence>
<dbReference type="Pfam" id="PF05157">
    <property type="entry name" value="MshEN"/>
    <property type="match status" value="1"/>
</dbReference>
<sequence length="553" mass="62088">MKQTRKLLGDLLIEEGLITPEQLKAALDDKGSSQKLGETLLQKGFITEQQLIEILEYQLGIPHISLLQYPFDTNLFSVISKETAKRNLIIPLKKEGNKLLVAMANPMDFIVIDDLRLSTGFQIEPAIATKDEILRTINKYYNVDDGFEELLDELPQNDRGRTDDITDQDSPIVKLVNQMMTNAVLQKASDIHIDPQETKIIVRYRVDGVLRVERTLPKSMQSVLTARIKIMSNLDITEHRIPQDGRIKLNLDFHPIDLRVSTLPTVYGEKIVMRLLDMGSTLNDINKLGFNTLNLKRFNQMIEQPTGIVLITGPTGSGKSSTLYAALNKMNSDEVNIITVEDPVEYQLEGINQVQVNTNVGMTFAAGLRSILRQDPNIIMVGEIRDKETAEIAVRASLTGHLVLSTLHTNDSLGTVTRLIDMGVEPFLLAATLSGIVAQRLVRKVCRDCMEEHEPSKREVEIFARRGMKIDKIIRGKGCASCNMTGYKGRVALHEVLVINDDIRRVIMNGENFQKLREIAIKNKTIFLIDDGLLKVKQGLTTTEEVLRVAILE</sequence>
<evidence type="ECO:0000313" key="6">
    <source>
        <dbReference type="Proteomes" id="UP000637074"/>
    </source>
</evidence>
<keyword evidence="6" id="KW-1185">Reference proteome</keyword>
<dbReference type="CDD" id="cd01129">
    <property type="entry name" value="PulE-GspE-like"/>
    <property type="match status" value="1"/>
</dbReference>
<evidence type="ECO:0000313" key="5">
    <source>
        <dbReference type="EMBL" id="GHH97190.1"/>
    </source>
</evidence>